<evidence type="ECO:0000313" key="7">
    <source>
        <dbReference type="EMBL" id="HJC70024.1"/>
    </source>
</evidence>
<keyword evidence="4" id="KW-0460">Magnesium</keyword>
<gene>
    <name evidence="7" type="ORF">H9932_10160</name>
</gene>
<proteinExistence type="inferred from homology"/>
<keyword evidence="3 5" id="KW-0378">Hydrolase</keyword>
<dbReference type="PROSITE" id="PS00893">
    <property type="entry name" value="NUDIX_BOX"/>
    <property type="match status" value="1"/>
</dbReference>
<sequence>MPHLLPDPAYFATLPKVISSGAVVLRDEHGHLVIEKPNYRDHWLLPGGGVDPGEDARRCAQREVHEELGLDVEVGRMLAVDWIPSSVVRGAPMGVHFLFDAGVIPRAELESQVIPQVEELDDWALVAEEQLDLLGPWGAARTRRALAVLRGEIGLDLVSHPDR</sequence>
<dbReference type="Proteomes" id="UP000823854">
    <property type="component" value="Unassembled WGS sequence"/>
</dbReference>
<dbReference type="CDD" id="cd18876">
    <property type="entry name" value="NUDIX_Hydrolase"/>
    <property type="match status" value="1"/>
</dbReference>
<comment type="similarity">
    <text evidence="2 5">Belongs to the Nudix hydrolase family.</text>
</comment>
<reference evidence="7" key="2">
    <citation type="submission" date="2021-04" db="EMBL/GenBank/DDBJ databases">
        <authorList>
            <person name="Gilroy R."/>
        </authorList>
    </citation>
    <scope>NUCLEOTIDE SEQUENCE</scope>
    <source>
        <strain evidence="7">CHK130-7132</strain>
    </source>
</reference>
<feature type="domain" description="Nudix hydrolase" evidence="6">
    <location>
        <begin position="15"/>
        <end position="147"/>
    </location>
</feature>
<dbReference type="EMBL" id="DWWC01000209">
    <property type="protein sequence ID" value="HJC70024.1"/>
    <property type="molecule type" value="Genomic_DNA"/>
</dbReference>
<evidence type="ECO:0000256" key="3">
    <source>
        <dbReference type="ARBA" id="ARBA00022801"/>
    </source>
</evidence>
<dbReference type="PANTHER" id="PTHR43046">
    <property type="entry name" value="GDP-MANNOSE MANNOSYL HYDROLASE"/>
    <property type="match status" value="1"/>
</dbReference>
<dbReference type="PANTHER" id="PTHR43046:SF12">
    <property type="entry name" value="GDP-MANNOSE MANNOSYL HYDROLASE"/>
    <property type="match status" value="1"/>
</dbReference>
<dbReference type="AlphaFoldDB" id="A0A9D2Q108"/>
<comment type="caution">
    <text evidence="7">The sequence shown here is derived from an EMBL/GenBank/DDBJ whole genome shotgun (WGS) entry which is preliminary data.</text>
</comment>
<protein>
    <submittedName>
        <fullName evidence="7">NUDIX hydrolase</fullName>
    </submittedName>
</protein>
<dbReference type="InterPro" id="IPR020084">
    <property type="entry name" value="NUDIX_hydrolase_CS"/>
</dbReference>
<organism evidence="7 8">
    <name type="scientific">Candidatus Brachybacterium intestinipullorum</name>
    <dbReference type="NCBI Taxonomy" id="2838512"/>
    <lineage>
        <taxon>Bacteria</taxon>
        <taxon>Bacillati</taxon>
        <taxon>Actinomycetota</taxon>
        <taxon>Actinomycetes</taxon>
        <taxon>Micrococcales</taxon>
        <taxon>Dermabacteraceae</taxon>
        <taxon>Brachybacterium</taxon>
    </lineage>
</organism>
<dbReference type="SUPFAM" id="SSF55811">
    <property type="entry name" value="Nudix"/>
    <property type="match status" value="1"/>
</dbReference>
<dbReference type="PRINTS" id="PR00502">
    <property type="entry name" value="NUDIXFAMILY"/>
</dbReference>
<dbReference type="InterPro" id="IPR015797">
    <property type="entry name" value="NUDIX_hydrolase-like_dom_sf"/>
</dbReference>
<evidence type="ECO:0000256" key="2">
    <source>
        <dbReference type="ARBA" id="ARBA00005582"/>
    </source>
</evidence>
<name>A0A9D2Q108_9MICO</name>
<reference evidence="7" key="1">
    <citation type="journal article" date="2021" name="PeerJ">
        <title>Extensive microbial diversity within the chicken gut microbiome revealed by metagenomics and culture.</title>
        <authorList>
            <person name="Gilroy R."/>
            <person name="Ravi A."/>
            <person name="Getino M."/>
            <person name="Pursley I."/>
            <person name="Horton D.L."/>
            <person name="Alikhan N.F."/>
            <person name="Baker D."/>
            <person name="Gharbi K."/>
            <person name="Hall N."/>
            <person name="Watson M."/>
            <person name="Adriaenssens E.M."/>
            <person name="Foster-Nyarko E."/>
            <person name="Jarju S."/>
            <person name="Secka A."/>
            <person name="Antonio M."/>
            <person name="Oren A."/>
            <person name="Chaudhuri R.R."/>
            <person name="La Ragione R."/>
            <person name="Hildebrand F."/>
            <person name="Pallen M.J."/>
        </authorList>
    </citation>
    <scope>NUCLEOTIDE SEQUENCE</scope>
    <source>
        <strain evidence="7">CHK130-7132</strain>
    </source>
</reference>
<evidence type="ECO:0000256" key="5">
    <source>
        <dbReference type="RuleBase" id="RU003476"/>
    </source>
</evidence>
<dbReference type="Gene3D" id="3.90.79.10">
    <property type="entry name" value="Nucleoside Triphosphate Pyrophosphohydrolase"/>
    <property type="match status" value="1"/>
</dbReference>
<dbReference type="InterPro" id="IPR000086">
    <property type="entry name" value="NUDIX_hydrolase_dom"/>
</dbReference>
<dbReference type="InterPro" id="IPR020476">
    <property type="entry name" value="Nudix_hydrolase"/>
</dbReference>
<dbReference type="PROSITE" id="PS51462">
    <property type="entry name" value="NUDIX"/>
    <property type="match status" value="1"/>
</dbReference>
<accession>A0A9D2Q108</accession>
<evidence type="ECO:0000313" key="8">
    <source>
        <dbReference type="Proteomes" id="UP000823854"/>
    </source>
</evidence>
<evidence type="ECO:0000259" key="6">
    <source>
        <dbReference type="PROSITE" id="PS51462"/>
    </source>
</evidence>
<evidence type="ECO:0000256" key="1">
    <source>
        <dbReference type="ARBA" id="ARBA00001946"/>
    </source>
</evidence>
<comment type="cofactor">
    <cofactor evidence="1">
        <name>Mg(2+)</name>
        <dbReference type="ChEBI" id="CHEBI:18420"/>
    </cofactor>
</comment>
<dbReference type="Pfam" id="PF00293">
    <property type="entry name" value="NUDIX"/>
    <property type="match status" value="1"/>
</dbReference>
<dbReference type="GO" id="GO:0016787">
    <property type="term" value="F:hydrolase activity"/>
    <property type="evidence" value="ECO:0007669"/>
    <property type="project" value="UniProtKB-KW"/>
</dbReference>
<evidence type="ECO:0000256" key="4">
    <source>
        <dbReference type="ARBA" id="ARBA00022842"/>
    </source>
</evidence>